<protein>
    <submittedName>
        <fullName evidence="1">Uncharacterized protein</fullName>
    </submittedName>
</protein>
<accession>A0ACC2V4C7</accession>
<sequence>MREHTTAAAAARHSPANQFAAVSSSSSSVSPALFGSPASVFGMTGTNASTVLQPGSGGASPDVEKHSTASQVGAARAVAGMDMDVEMRMRQSEREDSPYPFAFAVPDLRPTTAATAAAGSTGTNNCAPMSNDRDDDASNAVVSPAYSAGYHAFLTPITNIMNAPHIPTSDFAPAFASFYSPGNASFVTPGAYMGMTPLPPRTVNEQYLQYPQQQQQRGSQQEEAWSSTNATRPFHHSQSMEHLFPSTPAQPLTTTLPSVPSVPSMSSYTRVGIQNDLPGHSRRLATQAGGGLFVPSHPSMMNAQGYDHARGYDGQTTSTAAANDIGAQQRMYQYDLPTSIGYQRSQQYQPDRPQQQMNVPAGLSYPLHQQQQFFATHQPTRQNDGPKQDISDPTFSPFVRPVTNDSNPSVGGYIVNEAQGHGGRYATGTGTGMNGAYHMPFPPSTATSTVFDGGAFGGRYYVPMDPQQHALVGYAYQPTPQHLSYAHHQRQPSTDSLLLEELSTANTTPVFTPSTFPAFLPSTSVAYAPSPHPSRHPGQGGTHNGEDVEMRESLGPTPSISTERGREETIGAGGYRSSSPKRGRRRGETKPGPNFLTKLYAVLSDPAYHHMLHWADDGVQIIIRKPKELEARVLPLVYKQSKFASFSRQLNIYGFMRKVSMRHVDMNRDSDVSVWTHYELNRYSSADKLMSYKRRVGPRHYTRKNGLQAPASSTKNLFPNGVPAGVRYEEIAPPSVHLSPGLAFANAATPGMSSCHVHAFGSPYSVSTNTLSDQSLPDTPASVSPVRPIRTHGKSHKMSAGTLPMPSFHNRSNFVYPSGGRSVPHSSITSSQHSMYAPLNGSATKPTGDSSSGILQGGLWQSLLGNAGMPQTQMTNNAQFSSCLFPAIGLPDYRLARASFQPLVGPTYAQTGETHAQPMDVPMMNQIQRVPQFAPLMQQQQQMVYPSGSHAPIDSITHPMQQPSRTLSNSSASSSMLMTPPRHQAIHVKTEQVDQSPVFSSFALSLEHASADHQHAMTGSATDQMGKQAHDADNEKHLTIAGNQAFASFLHDMGSSPAPSAVEMHTEARPTPAVAVHASTPRLDQDTATHEMFVNSFDTVRPQALKPASSSEMQVVVADIGETEDDMRYLEETFHSRQVRRSDAANGAVLQKEERSLDEQGCDERVHRSGSFMDKTVRQGQDDPATDEFDAWMVVQHSIDG</sequence>
<name>A0ACC2V4C7_9TREE</name>
<comment type="caution">
    <text evidence="1">The sequence shown here is derived from an EMBL/GenBank/DDBJ whole genome shotgun (WGS) entry which is preliminary data.</text>
</comment>
<evidence type="ECO:0000313" key="2">
    <source>
        <dbReference type="Proteomes" id="UP001227268"/>
    </source>
</evidence>
<proteinExistence type="predicted"/>
<keyword evidence="2" id="KW-1185">Reference proteome</keyword>
<dbReference type="EMBL" id="JASBWT010000026">
    <property type="protein sequence ID" value="KAJ9094223.1"/>
    <property type="molecule type" value="Genomic_DNA"/>
</dbReference>
<dbReference type="Proteomes" id="UP001227268">
    <property type="component" value="Unassembled WGS sequence"/>
</dbReference>
<reference evidence="1" key="1">
    <citation type="submission" date="2023-04" db="EMBL/GenBank/DDBJ databases">
        <title>Draft Genome sequencing of Naganishia species isolated from polar environments using Oxford Nanopore Technology.</title>
        <authorList>
            <person name="Leo P."/>
            <person name="Venkateswaran K."/>
        </authorList>
    </citation>
    <scope>NUCLEOTIDE SEQUENCE</scope>
    <source>
        <strain evidence="1">MNA-CCFEE 5423</strain>
    </source>
</reference>
<gene>
    <name evidence="1" type="ORF">QFC21_006049</name>
</gene>
<organism evidence="1 2">
    <name type="scientific">Naganishia friedmannii</name>
    <dbReference type="NCBI Taxonomy" id="89922"/>
    <lineage>
        <taxon>Eukaryota</taxon>
        <taxon>Fungi</taxon>
        <taxon>Dikarya</taxon>
        <taxon>Basidiomycota</taxon>
        <taxon>Agaricomycotina</taxon>
        <taxon>Tremellomycetes</taxon>
        <taxon>Filobasidiales</taxon>
        <taxon>Filobasidiaceae</taxon>
        <taxon>Naganishia</taxon>
    </lineage>
</organism>
<evidence type="ECO:0000313" key="1">
    <source>
        <dbReference type="EMBL" id="KAJ9094223.1"/>
    </source>
</evidence>